<feature type="transmembrane region" description="Helical" evidence="1">
    <location>
        <begin position="76"/>
        <end position="94"/>
    </location>
</feature>
<evidence type="ECO:0000313" key="2">
    <source>
        <dbReference type="EMBL" id="GAA0248113.1"/>
    </source>
</evidence>
<feature type="transmembrane region" description="Helical" evidence="1">
    <location>
        <begin position="100"/>
        <end position="119"/>
    </location>
</feature>
<keyword evidence="1" id="KW-0812">Transmembrane</keyword>
<feature type="transmembrane region" description="Helical" evidence="1">
    <location>
        <begin position="12"/>
        <end position="35"/>
    </location>
</feature>
<accession>A0ABP3E3D1</accession>
<evidence type="ECO:0000313" key="3">
    <source>
        <dbReference type="Proteomes" id="UP001500416"/>
    </source>
</evidence>
<comment type="caution">
    <text evidence="2">The sequence shown here is derived from an EMBL/GenBank/DDBJ whole genome shotgun (WGS) entry which is preliminary data.</text>
</comment>
<sequence>MISGVGRRQRVLVASLVGALVGVGALASTSLVALLPCDAEGLGCLGWFVLVLYTYPVAGWLLGWLLLRRLGGVRPWLTAPLGMVLTTAGVLVGARSNPVGIVVAGAAGFLVAAFVVDAVDRWMDGPDEGRPDRSRGGIAGRR</sequence>
<protein>
    <submittedName>
        <fullName evidence="2">Uncharacterized protein</fullName>
    </submittedName>
</protein>
<keyword evidence="1" id="KW-1133">Transmembrane helix</keyword>
<evidence type="ECO:0000256" key="1">
    <source>
        <dbReference type="SAM" id="Phobius"/>
    </source>
</evidence>
<proteinExistence type="predicted"/>
<dbReference type="Proteomes" id="UP001500416">
    <property type="component" value="Unassembled WGS sequence"/>
</dbReference>
<name>A0ABP3E3D1_9PSEU</name>
<feature type="transmembrane region" description="Helical" evidence="1">
    <location>
        <begin position="47"/>
        <end position="67"/>
    </location>
</feature>
<keyword evidence="3" id="KW-1185">Reference proteome</keyword>
<organism evidence="2 3">
    <name type="scientific">Saccharothrix mutabilis subsp. mutabilis</name>
    <dbReference type="NCBI Taxonomy" id="66855"/>
    <lineage>
        <taxon>Bacteria</taxon>
        <taxon>Bacillati</taxon>
        <taxon>Actinomycetota</taxon>
        <taxon>Actinomycetes</taxon>
        <taxon>Pseudonocardiales</taxon>
        <taxon>Pseudonocardiaceae</taxon>
        <taxon>Saccharothrix</taxon>
    </lineage>
</organism>
<reference evidence="3" key="1">
    <citation type="journal article" date="2019" name="Int. J. Syst. Evol. Microbiol.">
        <title>The Global Catalogue of Microorganisms (GCM) 10K type strain sequencing project: providing services to taxonomists for standard genome sequencing and annotation.</title>
        <authorList>
            <consortium name="The Broad Institute Genomics Platform"/>
            <consortium name="The Broad Institute Genome Sequencing Center for Infectious Disease"/>
            <person name="Wu L."/>
            <person name="Ma J."/>
        </authorList>
    </citation>
    <scope>NUCLEOTIDE SEQUENCE [LARGE SCALE GENOMIC DNA]</scope>
    <source>
        <strain evidence="3">JCM 3380</strain>
    </source>
</reference>
<keyword evidence="1" id="KW-0472">Membrane</keyword>
<dbReference type="EMBL" id="BAAABU010000016">
    <property type="protein sequence ID" value="GAA0248113.1"/>
    <property type="molecule type" value="Genomic_DNA"/>
</dbReference>
<gene>
    <name evidence="2" type="ORF">GCM10010492_54850</name>
</gene>